<evidence type="ECO:0000313" key="2">
    <source>
        <dbReference type="Proteomes" id="UP000570474"/>
    </source>
</evidence>
<evidence type="ECO:0000313" key="1">
    <source>
        <dbReference type="EMBL" id="NLR68516.1"/>
    </source>
</evidence>
<comment type="caution">
    <text evidence="1">The sequence shown here is derived from an EMBL/GenBank/DDBJ whole genome shotgun (WGS) entry which is preliminary data.</text>
</comment>
<gene>
    <name evidence="1" type="ORF">HGH92_29700</name>
</gene>
<reference evidence="1 2" key="1">
    <citation type="submission" date="2020-04" db="EMBL/GenBank/DDBJ databases">
        <authorList>
            <person name="Yin C."/>
        </authorList>
    </citation>
    <scope>NUCLEOTIDE SEQUENCE [LARGE SCALE GENOMIC DNA]</scope>
    <source>
        <strain evidence="1 2">Ae27</strain>
    </source>
</reference>
<name>A0A847S0M4_9BACT</name>
<dbReference type="Proteomes" id="UP000570474">
    <property type="component" value="Unassembled WGS sequence"/>
</dbReference>
<protein>
    <submittedName>
        <fullName evidence="1">Uncharacterized protein</fullName>
    </submittedName>
</protein>
<proteinExistence type="predicted"/>
<dbReference type="EMBL" id="JABAIA010000004">
    <property type="protein sequence ID" value="NLR68516.1"/>
    <property type="molecule type" value="Genomic_DNA"/>
</dbReference>
<keyword evidence="2" id="KW-1185">Reference proteome</keyword>
<dbReference type="RefSeq" id="WP_168874483.1">
    <property type="nucleotide sequence ID" value="NZ_JABAIA010000004.1"/>
</dbReference>
<dbReference type="AlphaFoldDB" id="A0A847S0M4"/>
<organism evidence="1 2">
    <name type="scientific">Chitinophaga varians</name>
    <dbReference type="NCBI Taxonomy" id="2202339"/>
    <lineage>
        <taxon>Bacteria</taxon>
        <taxon>Pseudomonadati</taxon>
        <taxon>Bacteroidota</taxon>
        <taxon>Chitinophagia</taxon>
        <taxon>Chitinophagales</taxon>
        <taxon>Chitinophagaceae</taxon>
        <taxon>Chitinophaga</taxon>
    </lineage>
</organism>
<accession>A0A847S0M4</accession>
<sequence length="145" mass="16376">MKQERLMEYIKAYQELLAEKHYDDATLGNGHPADATKMNLQKGFLEFLSEGKADQDGLLVLQTFGKIGPSKERVGIAFEFHHNGNLGTIDLKQMKIDNDHGEIVIVPHSNSAIPDLHEAYTLLKENEKADQKLGRATNRRGFRPF</sequence>